<dbReference type="Pfam" id="PF03795">
    <property type="entry name" value="YCII"/>
    <property type="match status" value="1"/>
</dbReference>
<evidence type="ECO:0000259" key="2">
    <source>
        <dbReference type="Pfam" id="PF03795"/>
    </source>
</evidence>
<name>A0ABQ2PEQ8_9NEIS</name>
<feature type="domain" description="YCII-related" evidence="2">
    <location>
        <begin position="6"/>
        <end position="83"/>
    </location>
</feature>
<evidence type="ECO:0000313" key="3">
    <source>
        <dbReference type="EMBL" id="GGP23739.1"/>
    </source>
</evidence>
<evidence type="ECO:0000313" key="4">
    <source>
        <dbReference type="Proteomes" id="UP000637267"/>
    </source>
</evidence>
<reference evidence="4" key="1">
    <citation type="journal article" date="2019" name="Int. J. Syst. Evol. Microbiol.">
        <title>The Global Catalogue of Microorganisms (GCM) 10K type strain sequencing project: providing services to taxonomists for standard genome sequencing and annotation.</title>
        <authorList>
            <consortium name="The Broad Institute Genomics Platform"/>
            <consortium name="The Broad Institute Genome Sequencing Center for Infectious Disease"/>
            <person name="Wu L."/>
            <person name="Ma J."/>
        </authorList>
    </citation>
    <scope>NUCLEOTIDE SEQUENCE [LARGE SCALE GENOMIC DNA]</scope>
    <source>
        <strain evidence="4">CGMCC 1.8859</strain>
    </source>
</reference>
<accession>A0ABQ2PEQ8</accession>
<dbReference type="EMBL" id="BMLX01000007">
    <property type="protein sequence ID" value="GGP23739.1"/>
    <property type="molecule type" value="Genomic_DNA"/>
</dbReference>
<dbReference type="Proteomes" id="UP000637267">
    <property type="component" value="Unassembled WGS sequence"/>
</dbReference>
<dbReference type="InterPro" id="IPR005545">
    <property type="entry name" value="YCII"/>
</dbReference>
<protein>
    <recommendedName>
        <fullName evidence="2">YCII-related domain-containing protein</fullName>
    </recommendedName>
</protein>
<evidence type="ECO:0000256" key="1">
    <source>
        <dbReference type="ARBA" id="ARBA00007689"/>
    </source>
</evidence>
<dbReference type="PANTHER" id="PTHR37828">
    <property type="entry name" value="GSR2449 PROTEIN"/>
    <property type="match status" value="1"/>
</dbReference>
<dbReference type="SUPFAM" id="SSF54909">
    <property type="entry name" value="Dimeric alpha+beta barrel"/>
    <property type="match status" value="1"/>
</dbReference>
<gene>
    <name evidence="3" type="primary">yciI</name>
    <name evidence="3" type="ORF">GCM10010970_37390</name>
</gene>
<dbReference type="Gene3D" id="3.30.70.1060">
    <property type="entry name" value="Dimeric alpha+beta barrel"/>
    <property type="match status" value="1"/>
</dbReference>
<comment type="similarity">
    <text evidence="1">Belongs to the YciI family.</text>
</comment>
<sequence length="97" mass="10485">MATFVLLLEYVGSMEEIDALIPAHIAFLEKHYASGVFLLSGRQEPRTGGVILARASSRDAIEAIAMDDPFAIAGAARYRVVEFLPTRAAQSLSFLTA</sequence>
<proteinExistence type="inferred from homology"/>
<dbReference type="InterPro" id="IPR011008">
    <property type="entry name" value="Dimeric_a/b-barrel"/>
</dbReference>
<comment type="caution">
    <text evidence="3">The sequence shown here is derived from an EMBL/GenBank/DDBJ whole genome shotgun (WGS) entry which is preliminary data.</text>
</comment>
<dbReference type="RefSeq" id="WP_188690850.1">
    <property type="nucleotide sequence ID" value="NZ_BMLX01000007.1"/>
</dbReference>
<organism evidence="3 4">
    <name type="scientific">Silvimonas iriomotensis</name>
    <dbReference type="NCBI Taxonomy" id="449662"/>
    <lineage>
        <taxon>Bacteria</taxon>
        <taxon>Pseudomonadati</taxon>
        <taxon>Pseudomonadota</taxon>
        <taxon>Betaproteobacteria</taxon>
        <taxon>Neisseriales</taxon>
        <taxon>Chitinibacteraceae</taxon>
        <taxon>Silvimonas</taxon>
    </lineage>
</organism>
<keyword evidence="4" id="KW-1185">Reference proteome</keyword>
<dbReference type="PANTHER" id="PTHR37828:SF1">
    <property type="entry name" value="YCII-RELATED DOMAIN-CONTAINING PROTEIN"/>
    <property type="match status" value="1"/>
</dbReference>